<dbReference type="SMART" id="SM00054">
    <property type="entry name" value="EFh"/>
    <property type="match status" value="3"/>
</dbReference>
<dbReference type="Gene3D" id="1.10.238.10">
    <property type="entry name" value="EF-hand"/>
    <property type="match status" value="1"/>
</dbReference>
<dbReference type="InterPro" id="IPR018247">
    <property type="entry name" value="EF_Hand_1_Ca_BS"/>
</dbReference>
<evidence type="ECO:0000259" key="11">
    <source>
        <dbReference type="PROSITE" id="PS50222"/>
    </source>
</evidence>
<dbReference type="PROSITE" id="PS00018">
    <property type="entry name" value="EF_HAND_1"/>
    <property type="match status" value="3"/>
</dbReference>
<feature type="transmembrane region" description="Helical" evidence="9">
    <location>
        <begin position="520"/>
        <end position="542"/>
    </location>
</feature>
<feature type="transmembrane region" description="Helical" evidence="9">
    <location>
        <begin position="562"/>
        <end position="579"/>
    </location>
</feature>
<dbReference type="Pfam" id="PF13499">
    <property type="entry name" value="EF-hand_7"/>
    <property type="match status" value="1"/>
</dbReference>
<name>A0A2G2WVU6_CAPBA</name>
<dbReference type="GO" id="GO:0015369">
    <property type="term" value="F:calcium:proton antiporter activity"/>
    <property type="evidence" value="ECO:0007669"/>
    <property type="project" value="TreeGrafter"/>
</dbReference>
<evidence type="ECO:0000256" key="10">
    <source>
        <dbReference type="SAM" id="SignalP"/>
    </source>
</evidence>
<reference evidence="13" key="2">
    <citation type="journal article" date="2017" name="J. Anim. Genet.">
        <title>Multiple reference genome sequences of hot pepper reveal the massive evolution of plant disease resistance genes by retroduplication.</title>
        <authorList>
            <person name="Kim S."/>
            <person name="Park J."/>
            <person name="Yeom S.-I."/>
            <person name="Kim Y.-M."/>
            <person name="Seo E."/>
            <person name="Kim K.-T."/>
            <person name="Kim M.-S."/>
            <person name="Lee J.M."/>
            <person name="Cheong K."/>
            <person name="Shin H.-S."/>
            <person name="Kim S.-B."/>
            <person name="Han K."/>
            <person name="Lee J."/>
            <person name="Park M."/>
            <person name="Lee H.-A."/>
            <person name="Lee H.-Y."/>
            <person name="Lee Y."/>
            <person name="Oh S."/>
            <person name="Lee J.H."/>
            <person name="Choi E."/>
            <person name="Choi E."/>
            <person name="Lee S.E."/>
            <person name="Jeon J."/>
            <person name="Kim H."/>
            <person name="Choi G."/>
            <person name="Song H."/>
            <person name="Lee J."/>
            <person name="Lee S.-C."/>
            <person name="Kwon J.-K."/>
            <person name="Lee H.-Y."/>
            <person name="Koo N."/>
            <person name="Hong Y."/>
            <person name="Kim R.W."/>
            <person name="Kang W.-H."/>
            <person name="Huh J.H."/>
            <person name="Kang B.-C."/>
            <person name="Yang T.-J."/>
            <person name="Lee Y.-H."/>
            <person name="Bennetzen J.L."/>
            <person name="Choi D."/>
        </authorList>
    </citation>
    <scope>NUCLEOTIDE SEQUENCE [LARGE SCALE GENOMIC DNA]</scope>
    <source>
        <strain evidence="13">cv. PBC81</strain>
    </source>
</reference>
<evidence type="ECO:0000313" key="12">
    <source>
        <dbReference type="EMBL" id="PHT49357.1"/>
    </source>
</evidence>
<feature type="chain" id="PRO_5013921931" description="EF-hand domain-containing protein" evidence="10">
    <location>
        <begin position="21"/>
        <end position="636"/>
    </location>
</feature>
<feature type="transmembrane region" description="Helical" evidence="9">
    <location>
        <begin position="44"/>
        <end position="72"/>
    </location>
</feature>
<dbReference type="Pfam" id="PF01699">
    <property type="entry name" value="Na_Ca_ex"/>
    <property type="match status" value="1"/>
</dbReference>
<feature type="transmembrane region" description="Helical" evidence="9">
    <location>
        <begin position="188"/>
        <end position="206"/>
    </location>
</feature>
<keyword evidence="4 9" id="KW-0812">Transmembrane</keyword>
<feature type="domain" description="EF-hand" evidence="11">
    <location>
        <begin position="401"/>
        <end position="436"/>
    </location>
</feature>
<dbReference type="GO" id="GO:0005509">
    <property type="term" value="F:calcium ion binding"/>
    <property type="evidence" value="ECO:0007669"/>
    <property type="project" value="InterPro"/>
</dbReference>
<comment type="caution">
    <text evidence="12">The sequence shown here is derived from an EMBL/GenBank/DDBJ whole genome shotgun (WGS) entry which is preliminary data.</text>
</comment>
<evidence type="ECO:0000256" key="7">
    <source>
        <dbReference type="ARBA" id="ARBA00023065"/>
    </source>
</evidence>
<keyword evidence="7" id="KW-0406">Ion transport</keyword>
<dbReference type="GO" id="GO:0016020">
    <property type="term" value="C:membrane"/>
    <property type="evidence" value="ECO:0007669"/>
    <property type="project" value="InterPro"/>
</dbReference>
<reference evidence="12 13" key="1">
    <citation type="journal article" date="2017" name="Genome Biol.">
        <title>New reference genome sequences of hot pepper reveal the massive evolution of plant disease-resistance genes by retroduplication.</title>
        <authorList>
            <person name="Kim S."/>
            <person name="Park J."/>
            <person name="Yeom S.I."/>
            <person name="Kim Y.M."/>
            <person name="Seo E."/>
            <person name="Kim K.T."/>
            <person name="Kim M.S."/>
            <person name="Lee J.M."/>
            <person name="Cheong K."/>
            <person name="Shin H.S."/>
            <person name="Kim S.B."/>
            <person name="Han K."/>
            <person name="Lee J."/>
            <person name="Park M."/>
            <person name="Lee H.A."/>
            <person name="Lee H.Y."/>
            <person name="Lee Y."/>
            <person name="Oh S."/>
            <person name="Lee J.H."/>
            <person name="Choi E."/>
            <person name="Choi E."/>
            <person name="Lee S.E."/>
            <person name="Jeon J."/>
            <person name="Kim H."/>
            <person name="Choi G."/>
            <person name="Song H."/>
            <person name="Lee J."/>
            <person name="Lee S.C."/>
            <person name="Kwon J.K."/>
            <person name="Lee H.Y."/>
            <person name="Koo N."/>
            <person name="Hong Y."/>
            <person name="Kim R.W."/>
            <person name="Kang W.H."/>
            <person name="Huh J.H."/>
            <person name="Kang B.C."/>
            <person name="Yang T.J."/>
            <person name="Lee Y.H."/>
            <person name="Bennetzen J.L."/>
            <person name="Choi D."/>
        </authorList>
    </citation>
    <scope>NUCLEOTIDE SEQUENCE [LARGE SCALE GENOMIC DNA]</scope>
    <source>
        <strain evidence="13">cv. PBC81</strain>
    </source>
</reference>
<feature type="domain" description="EF-hand" evidence="11">
    <location>
        <begin position="279"/>
        <end position="314"/>
    </location>
</feature>
<dbReference type="PROSITE" id="PS50222">
    <property type="entry name" value="EF_HAND_2"/>
    <property type="match status" value="3"/>
</dbReference>
<feature type="transmembrane region" description="Helical" evidence="9">
    <location>
        <begin position="586"/>
        <end position="606"/>
    </location>
</feature>
<evidence type="ECO:0000313" key="13">
    <source>
        <dbReference type="Proteomes" id="UP000224567"/>
    </source>
</evidence>
<dbReference type="EMBL" id="MLFT02000004">
    <property type="protein sequence ID" value="PHT49357.1"/>
    <property type="molecule type" value="Genomic_DNA"/>
</dbReference>
<dbReference type="Proteomes" id="UP000224567">
    <property type="component" value="Unassembled WGS sequence"/>
</dbReference>
<dbReference type="AlphaFoldDB" id="A0A2G2WVU6"/>
<proteinExistence type="predicted"/>
<dbReference type="InterPro" id="IPR011992">
    <property type="entry name" value="EF-hand-dom_pair"/>
</dbReference>
<dbReference type="GO" id="GO:0006874">
    <property type="term" value="P:intracellular calcium ion homeostasis"/>
    <property type="evidence" value="ECO:0007669"/>
    <property type="project" value="TreeGrafter"/>
</dbReference>
<organism evidence="12 13">
    <name type="scientific">Capsicum baccatum</name>
    <name type="common">Peruvian pepper</name>
    <dbReference type="NCBI Taxonomy" id="33114"/>
    <lineage>
        <taxon>Eukaryota</taxon>
        <taxon>Viridiplantae</taxon>
        <taxon>Streptophyta</taxon>
        <taxon>Embryophyta</taxon>
        <taxon>Tracheophyta</taxon>
        <taxon>Spermatophyta</taxon>
        <taxon>Magnoliopsida</taxon>
        <taxon>eudicotyledons</taxon>
        <taxon>Gunneridae</taxon>
        <taxon>Pentapetalae</taxon>
        <taxon>asterids</taxon>
        <taxon>lamiids</taxon>
        <taxon>Solanales</taxon>
        <taxon>Solanaceae</taxon>
        <taxon>Solanoideae</taxon>
        <taxon>Capsiceae</taxon>
        <taxon>Capsicum</taxon>
    </lineage>
</organism>
<feature type="transmembrane region" description="Helical" evidence="9">
    <location>
        <begin position="218"/>
        <end position="239"/>
    </location>
</feature>
<keyword evidence="5" id="KW-0106">Calcium</keyword>
<dbReference type="GO" id="GO:0012505">
    <property type="term" value="C:endomembrane system"/>
    <property type="evidence" value="ECO:0007669"/>
    <property type="project" value="UniProtKB-SubCell"/>
</dbReference>
<keyword evidence="13" id="KW-1185">Reference proteome</keyword>
<keyword evidence="3" id="KW-0050">Antiport</keyword>
<evidence type="ECO:0000256" key="5">
    <source>
        <dbReference type="ARBA" id="ARBA00022837"/>
    </source>
</evidence>
<evidence type="ECO:0000256" key="1">
    <source>
        <dbReference type="ARBA" id="ARBA00004127"/>
    </source>
</evidence>
<dbReference type="SUPFAM" id="SSF47473">
    <property type="entry name" value="EF-hand"/>
    <property type="match status" value="1"/>
</dbReference>
<evidence type="ECO:0000256" key="3">
    <source>
        <dbReference type="ARBA" id="ARBA00022449"/>
    </source>
</evidence>
<dbReference type="InterPro" id="IPR002048">
    <property type="entry name" value="EF_hand_dom"/>
</dbReference>
<keyword evidence="2" id="KW-0813">Transport</keyword>
<evidence type="ECO:0000256" key="8">
    <source>
        <dbReference type="ARBA" id="ARBA00023136"/>
    </source>
</evidence>
<sequence length="636" mass="71988">MQNLSLWLITFVFAIGKVQSRILRLNSPDRFLSAGNDSTYEKCEYIYGFFPCADSVAGYIFLIAVYQYLLVVGEKLVSNGSKKLFNILGTGIFGATLFQILKAFPRSILVIASGVFSSKEKAQNQVYTGVSANVGATVLNLTLMWGICVIFGAKKEHATSQQPAESSLSNRLQVLKNNGVTIDKETNYTAGIMLLSLIPFALVELVNAFNTYLRRRIVIYTALVVSGTFLLSYFTYQLWDPWIQKRSLEYSKYENLLAAFLQHVQRHAKGKLVDEQGRPDIQVIERLFFETDKDANKSITLVELENLVIDMQSGKVKVVQPFIKKQRDEIAEIEKLMAKILKHVESQAFEAEHFLKDDGTPNIERIKEIFHQYDTDGNNSITRKELEKLIRSVKYGEVQLNSDDSVTKVMKDFDTDRNDMIDEPEFVDGMTRWINEAIRVTNCKDKKRAIDEYDKIMWGEVEKLMYEVEKDGKINYKLLTWAFNKSIFEVILGIAMLTFCAKPLVKSIENLSEAIGMPSFLIPFVIVPLALNARMAIAAIFPASQKSSKTSSLTFSEIYGDVVMNNIMGMATLLAIVCAKDLTWDYSAQVIIVLVACAIIGLLALFSPRYPLWTTLLAFSLYPSCIMLFYFLQKTI</sequence>
<dbReference type="OrthoDB" id="26525at2759"/>
<keyword evidence="8 9" id="KW-0472">Membrane</keyword>
<feature type="transmembrane region" description="Helical" evidence="9">
    <location>
        <begin position="612"/>
        <end position="632"/>
    </location>
</feature>
<evidence type="ECO:0000256" key="9">
    <source>
        <dbReference type="SAM" id="Phobius"/>
    </source>
</evidence>
<dbReference type="InterPro" id="IPR004837">
    <property type="entry name" value="NaCa_Exmemb"/>
</dbReference>
<dbReference type="PANTHER" id="PTHR31503:SF78">
    <property type="entry name" value="EF-HAND DOMAIN-CONTAINING PROTEIN"/>
    <property type="match status" value="1"/>
</dbReference>
<feature type="transmembrane region" description="Helical" evidence="9">
    <location>
        <begin position="84"/>
        <end position="101"/>
    </location>
</feature>
<feature type="signal peptide" evidence="10">
    <location>
        <begin position="1"/>
        <end position="20"/>
    </location>
</feature>
<evidence type="ECO:0000256" key="2">
    <source>
        <dbReference type="ARBA" id="ARBA00022448"/>
    </source>
</evidence>
<dbReference type="CDD" id="cd00051">
    <property type="entry name" value="EFh"/>
    <property type="match status" value="1"/>
</dbReference>
<evidence type="ECO:0000256" key="4">
    <source>
        <dbReference type="ARBA" id="ARBA00022692"/>
    </source>
</evidence>
<feature type="domain" description="EF-hand" evidence="11">
    <location>
        <begin position="361"/>
        <end position="396"/>
    </location>
</feature>
<accession>A0A2G2WVU6</accession>
<comment type="subcellular location">
    <subcellularLocation>
        <location evidence="1">Endomembrane system</location>
        <topology evidence="1">Multi-pass membrane protein</topology>
    </subcellularLocation>
</comment>
<dbReference type="InterPro" id="IPR004713">
    <property type="entry name" value="CaH_exchang"/>
</dbReference>
<keyword evidence="10" id="KW-0732">Signal</keyword>
<gene>
    <name evidence="12" type="ORF">CQW23_09104</name>
</gene>
<evidence type="ECO:0000256" key="6">
    <source>
        <dbReference type="ARBA" id="ARBA00022989"/>
    </source>
</evidence>
<protein>
    <recommendedName>
        <fullName evidence="11">EF-hand domain-containing protein</fullName>
    </recommendedName>
</protein>
<dbReference type="PANTHER" id="PTHR31503">
    <property type="entry name" value="VACUOLAR CALCIUM ION TRANSPORTER"/>
    <property type="match status" value="1"/>
</dbReference>
<feature type="transmembrane region" description="Helical" evidence="9">
    <location>
        <begin position="478"/>
        <end position="499"/>
    </location>
</feature>
<keyword evidence="6 9" id="KW-1133">Transmembrane helix</keyword>